<proteinExistence type="predicted"/>
<evidence type="ECO:0000256" key="1">
    <source>
        <dbReference type="SAM" id="MobiDB-lite"/>
    </source>
</evidence>
<feature type="compositionally biased region" description="Polar residues" evidence="1">
    <location>
        <begin position="1"/>
        <end position="17"/>
    </location>
</feature>
<protein>
    <submittedName>
        <fullName evidence="2">Uncharacterized protein</fullName>
    </submittedName>
</protein>
<organism evidence="2 3">
    <name type="scientific">Catellatospora bangladeshensis</name>
    <dbReference type="NCBI Taxonomy" id="310355"/>
    <lineage>
        <taxon>Bacteria</taxon>
        <taxon>Bacillati</taxon>
        <taxon>Actinomycetota</taxon>
        <taxon>Actinomycetes</taxon>
        <taxon>Micromonosporales</taxon>
        <taxon>Micromonosporaceae</taxon>
        <taxon>Catellatospora</taxon>
    </lineage>
</organism>
<evidence type="ECO:0000313" key="3">
    <source>
        <dbReference type="Proteomes" id="UP000601223"/>
    </source>
</evidence>
<accession>A0A8J3JSX2</accession>
<keyword evidence="3" id="KW-1185">Reference proteome</keyword>
<reference evidence="2 3" key="1">
    <citation type="submission" date="2021-01" db="EMBL/GenBank/DDBJ databases">
        <title>Whole genome shotgun sequence of Catellatospora bangladeshensis NBRC 107357.</title>
        <authorList>
            <person name="Komaki H."/>
            <person name="Tamura T."/>
        </authorList>
    </citation>
    <scope>NUCLEOTIDE SEQUENCE [LARGE SCALE GENOMIC DNA]</scope>
    <source>
        <strain evidence="2 3">NBRC 107357</strain>
    </source>
</reference>
<comment type="caution">
    <text evidence="2">The sequence shown here is derived from an EMBL/GenBank/DDBJ whole genome shotgun (WGS) entry which is preliminary data.</text>
</comment>
<dbReference type="AlphaFoldDB" id="A0A8J3JSX2"/>
<name>A0A8J3JSX2_9ACTN</name>
<evidence type="ECO:0000313" key="2">
    <source>
        <dbReference type="EMBL" id="GIF83194.1"/>
    </source>
</evidence>
<dbReference type="EMBL" id="BONF01000027">
    <property type="protein sequence ID" value="GIF83194.1"/>
    <property type="molecule type" value="Genomic_DNA"/>
</dbReference>
<dbReference type="Proteomes" id="UP000601223">
    <property type="component" value="Unassembled WGS sequence"/>
</dbReference>
<gene>
    <name evidence="2" type="ORF">Cba03nite_45430</name>
</gene>
<sequence length="59" mass="6458">MRASITDPTPDSHTRSPSAYPHTPARPRGAAPPRLKIARLAWQMGECALKIRPNARQVG</sequence>
<feature type="region of interest" description="Disordered" evidence="1">
    <location>
        <begin position="1"/>
        <end position="33"/>
    </location>
</feature>